<accession>A0A086P8X1</accession>
<dbReference type="Pfam" id="PF00849">
    <property type="entry name" value="PseudoU_synth_2"/>
    <property type="match status" value="1"/>
</dbReference>
<feature type="domain" description="Pseudouridine synthase RsuA/RluA-like" evidence="2">
    <location>
        <begin position="31"/>
        <end position="178"/>
    </location>
</feature>
<dbReference type="InterPro" id="IPR006224">
    <property type="entry name" value="PsdUridine_synth_RluA-like_CS"/>
</dbReference>
<reference evidence="3" key="1">
    <citation type="submission" date="2014-08" db="EMBL/GenBank/DDBJ databases">
        <title>Draft genome sequences of Sphingobium herbicidovorans.</title>
        <authorList>
            <person name="Gan H.M."/>
            <person name="Gan H.Y."/>
            <person name="Savka M.A."/>
        </authorList>
    </citation>
    <scope>NUCLEOTIDE SEQUENCE [LARGE SCALE GENOMIC DNA]</scope>
    <source>
        <strain evidence="3">NBRC 16415</strain>
    </source>
</reference>
<keyword evidence="4" id="KW-1185">Reference proteome</keyword>
<dbReference type="PANTHER" id="PTHR21600">
    <property type="entry name" value="MITOCHONDRIAL RNA PSEUDOURIDINE SYNTHASE"/>
    <property type="match status" value="1"/>
</dbReference>
<organism evidence="3 4">
    <name type="scientific">Sphingobium herbicidovorans (strain ATCC 700291 / DSM 11019 / CCUG 56400 / KCTC 2939 / LMG 18315 / NBRC 16415 / MH)</name>
    <name type="common">Sphingomonas herbicidovorans</name>
    <dbReference type="NCBI Taxonomy" id="1219045"/>
    <lineage>
        <taxon>Bacteria</taxon>
        <taxon>Pseudomonadati</taxon>
        <taxon>Pseudomonadota</taxon>
        <taxon>Alphaproteobacteria</taxon>
        <taxon>Sphingomonadales</taxon>
        <taxon>Sphingomonadaceae</taxon>
        <taxon>Sphingobium</taxon>
    </lineage>
</organism>
<dbReference type="Proteomes" id="UP000024284">
    <property type="component" value="Unassembled WGS sequence"/>
</dbReference>
<proteinExistence type="inferred from homology"/>
<evidence type="ECO:0000256" key="1">
    <source>
        <dbReference type="ARBA" id="ARBA00010876"/>
    </source>
</evidence>
<dbReference type="InterPro" id="IPR006145">
    <property type="entry name" value="PsdUridine_synth_RsuA/RluA"/>
</dbReference>
<dbReference type="Gene3D" id="3.30.2350.10">
    <property type="entry name" value="Pseudouridine synthase"/>
    <property type="match status" value="1"/>
</dbReference>
<name>A0A086P8X1_SPHHM</name>
<dbReference type="GO" id="GO:0140098">
    <property type="term" value="F:catalytic activity, acting on RNA"/>
    <property type="evidence" value="ECO:0007669"/>
    <property type="project" value="UniProtKB-ARBA"/>
</dbReference>
<dbReference type="CDD" id="cd02869">
    <property type="entry name" value="PseudoU_synth_RluA_like"/>
    <property type="match status" value="1"/>
</dbReference>
<comment type="caution">
    <text evidence="3">The sequence shown here is derived from an EMBL/GenBank/DDBJ whole genome shotgun (WGS) entry which is preliminary data.</text>
</comment>
<dbReference type="PANTHER" id="PTHR21600:SF87">
    <property type="entry name" value="RNA PSEUDOURIDYLATE SYNTHASE DOMAIN-CONTAINING PROTEIN 1"/>
    <property type="match status" value="1"/>
</dbReference>
<evidence type="ECO:0000313" key="3">
    <source>
        <dbReference type="EMBL" id="KFG89839.1"/>
    </source>
</evidence>
<dbReference type="eggNOG" id="COG0564">
    <property type="taxonomic scope" value="Bacteria"/>
</dbReference>
<dbReference type="SUPFAM" id="SSF55120">
    <property type="entry name" value="Pseudouridine synthase"/>
    <property type="match status" value="1"/>
</dbReference>
<sequence length="240" mass="26061">MLRARQSFPFVRIKPLSLLHDRVLFIDGEAIILDKPSGLPVDAPRDGSLSLENHLSSLTFGFQRWPLPVHRLDRDTSGCLLLARNPKAHKRYAAAFEAGTVQKRYVAVVEGVPDAETGTIELSLKKVSSAAKGWRMIAAKDGKSAVTEWRKLAEQDGRALIIFTPRTGRTHQIRAHTLHGMGFGIAGDPVYGSGEGPMLLHSRFLSMPRAGKAPAEATAPLPVTFSTAGFGPEYLDDAGL</sequence>
<evidence type="ECO:0000259" key="2">
    <source>
        <dbReference type="Pfam" id="PF00849"/>
    </source>
</evidence>
<dbReference type="AlphaFoldDB" id="A0A086P8X1"/>
<dbReference type="GO" id="GO:0000455">
    <property type="term" value="P:enzyme-directed rRNA pseudouridine synthesis"/>
    <property type="evidence" value="ECO:0007669"/>
    <property type="project" value="TreeGrafter"/>
</dbReference>
<dbReference type="GO" id="GO:0003723">
    <property type="term" value="F:RNA binding"/>
    <property type="evidence" value="ECO:0007669"/>
    <property type="project" value="InterPro"/>
</dbReference>
<protein>
    <submittedName>
        <fullName evidence="3">RNA pseudouridine synthase</fullName>
    </submittedName>
</protein>
<dbReference type="STRING" id="76947.GCA_002080435_00550"/>
<dbReference type="EMBL" id="JFZA02000022">
    <property type="protein sequence ID" value="KFG89839.1"/>
    <property type="molecule type" value="Genomic_DNA"/>
</dbReference>
<dbReference type="InterPro" id="IPR020103">
    <property type="entry name" value="PsdUridine_synth_cat_dom_sf"/>
</dbReference>
<gene>
    <name evidence="3" type="ORF">BV98_002343</name>
</gene>
<comment type="similarity">
    <text evidence="1">Belongs to the pseudouridine synthase RluA family.</text>
</comment>
<dbReference type="InterPro" id="IPR050188">
    <property type="entry name" value="RluA_PseudoU_synthase"/>
</dbReference>
<dbReference type="GO" id="GO:0009982">
    <property type="term" value="F:pseudouridine synthase activity"/>
    <property type="evidence" value="ECO:0007669"/>
    <property type="project" value="InterPro"/>
</dbReference>
<dbReference type="PATRIC" id="fig|1219045.3.peg.2379"/>
<dbReference type="PROSITE" id="PS01129">
    <property type="entry name" value="PSI_RLU"/>
    <property type="match status" value="1"/>
</dbReference>
<evidence type="ECO:0000313" key="4">
    <source>
        <dbReference type="Proteomes" id="UP000024284"/>
    </source>
</evidence>